<sequence>MSKTVRVGRFLSLSDDNHLILHITTKLLSGQPLSSMRFEELKIIRLACLLTLGRGIELMLLRETVANTGVSDNTILNRKIPPLFWIKLYDILKSHVSPEILHKAFHESSAANLSTELSASPACHVLISHFLKKEIGMAMTLPNELTADGNILFSLGTVYGHRLFRLLKFFNLHWGKEEYEPAIRVICQRIWFFYLISWKKLIVSPHAFSVQRSEHEHGVFSFLIQDYLTFTGILWRRAPPLHSDHISTITHLLCGALD</sequence>
<protein>
    <submittedName>
        <fullName evidence="2">A79</fullName>
    </submittedName>
</protein>
<reference evidence="2 3" key="1">
    <citation type="journal article" date="2015" name="Genome Announc.">
        <title>Complete Genome Sequence of Rat Cytomegalovirus Strain ALL-03 (Malaysian Strain).</title>
        <authorList>
            <person name="Balakrishnan K.N."/>
            <person name="Abdullah A.A."/>
            <person name="Camalxaman S.N."/>
            <person name="Quah Y.W."/>
            <person name="Abba Y."/>
            <person name="Hani H."/>
            <person name="Loh H.S."/>
            <person name="Kamal F.M."/>
            <person name="Zeenathul N.A."/>
            <person name="Aini I."/>
            <person name="Omar A.R."/>
            <person name="Noordin M.M."/>
            <person name="Mohd Azmi M.L."/>
        </authorList>
    </citation>
    <scope>NUCLEOTIDE SEQUENCE [LARGE SCALE GENOMIC DNA]</scope>
    <source>
        <strain evidence="2">ALL-03</strain>
    </source>
</reference>
<dbReference type="Pfam" id="PF03049">
    <property type="entry name" value="Herpes_UL79"/>
    <property type="match status" value="1"/>
</dbReference>
<organism evidence="2 3">
    <name type="scientific">Rat cytomegalovirus ALL-03</name>
    <dbReference type="NCBI Taxonomy" id="1640278"/>
    <lineage>
        <taxon>Viruses</taxon>
        <taxon>Duplodnaviria</taxon>
        <taxon>Heunggongvirae</taxon>
        <taxon>Peploviricota</taxon>
        <taxon>Herviviricetes</taxon>
        <taxon>Herpesvirales</taxon>
        <taxon>Orthoherpesviridae</taxon>
        <taxon>Betaherpesvirinae</taxon>
        <taxon>Muromegalovirus</taxon>
        <taxon>Muromegalovirus muridbeta8</taxon>
        <taxon>Rat cytomegalovirus (isolate England)</taxon>
    </lineage>
</organism>
<comment type="similarity">
    <text evidence="1">Belongs to the herpesviridae UL79 family.</text>
</comment>
<evidence type="ECO:0000313" key="2">
    <source>
        <dbReference type="EMBL" id="AKE44246.1"/>
    </source>
</evidence>
<evidence type="ECO:0000313" key="3">
    <source>
        <dbReference type="Proteomes" id="UP000105122"/>
    </source>
</evidence>
<dbReference type="Proteomes" id="UP000105122">
    <property type="component" value="Segment"/>
</dbReference>
<dbReference type="InterPro" id="IPR004290">
    <property type="entry name" value="Herpes_UL79"/>
</dbReference>
<proteinExistence type="inferred from homology"/>
<evidence type="ECO:0000256" key="1">
    <source>
        <dbReference type="ARBA" id="ARBA00005714"/>
    </source>
</evidence>
<dbReference type="EMBL" id="KP967684">
    <property type="protein sequence ID" value="AKE44246.1"/>
    <property type="molecule type" value="Genomic_DNA"/>
</dbReference>
<accession>A0A0F6R561</accession>
<gene>
    <name evidence="2" type="primary">a79</name>
</gene>
<name>A0A0F6R561_RCMVE</name>